<dbReference type="Proteomes" id="UP000199149">
    <property type="component" value="Unassembled WGS sequence"/>
</dbReference>
<feature type="domain" description="DUF2007" evidence="1">
    <location>
        <begin position="10"/>
        <end position="69"/>
    </location>
</feature>
<dbReference type="SUPFAM" id="SSF54913">
    <property type="entry name" value="GlnB-like"/>
    <property type="match status" value="1"/>
</dbReference>
<evidence type="ECO:0000259" key="1">
    <source>
        <dbReference type="Pfam" id="PF09413"/>
    </source>
</evidence>
<dbReference type="InterPro" id="IPR011322">
    <property type="entry name" value="N-reg_PII-like_a/b"/>
</dbReference>
<dbReference type="AlphaFoldDB" id="A0A1I4Y6U2"/>
<dbReference type="RefSeq" id="WP_092908711.1">
    <property type="nucleotide sequence ID" value="NZ_FOUZ01000010.1"/>
</dbReference>
<evidence type="ECO:0000313" key="2">
    <source>
        <dbReference type="EMBL" id="SFN33725.1"/>
    </source>
</evidence>
<reference evidence="3" key="1">
    <citation type="submission" date="2016-10" db="EMBL/GenBank/DDBJ databases">
        <authorList>
            <person name="Varghese N."/>
            <person name="Submissions S."/>
        </authorList>
    </citation>
    <scope>NUCLEOTIDE SEQUENCE [LARGE SCALE GENOMIC DNA]</scope>
    <source>
        <strain evidence="3">XJ109</strain>
    </source>
</reference>
<dbReference type="OrthoDB" id="8480302at2"/>
<evidence type="ECO:0000313" key="3">
    <source>
        <dbReference type="Proteomes" id="UP000199149"/>
    </source>
</evidence>
<proteinExistence type="predicted"/>
<protein>
    <submittedName>
        <fullName evidence="2">Putative signal transducing protein</fullName>
    </submittedName>
</protein>
<organism evidence="2 3">
    <name type="scientific">Algoriella xinjiangensis</name>
    <dbReference type="NCBI Taxonomy" id="684065"/>
    <lineage>
        <taxon>Bacteria</taxon>
        <taxon>Pseudomonadati</taxon>
        <taxon>Bacteroidota</taxon>
        <taxon>Flavobacteriia</taxon>
        <taxon>Flavobacteriales</taxon>
        <taxon>Weeksellaceae</taxon>
        <taxon>Algoriella</taxon>
    </lineage>
</organism>
<dbReference type="Gene3D" id="3.30.70.790">
    <property type="entry name" value="UreE, C-terminal domain"/>
    <property type="match status" value="1"/>
</dbReference>
<name>A0A1I4Y6U2_9FLAO</name>
<dbReference type="EMBL" id="FOUZ01000010">
    <property type="protein sequence ID" value="SFN33725.1"/>
    <property type="molecule type" value="Genomic_DNA"/>
</dbReference>
<dbReference type="Pfam" id="PF09413">
    <property type="entry name" value="DUF2007"/>
    <property type="match status" value="1"/>
</dbReference>
<dbReference type="InterPro" id="IPR018551">
    <property type="entry name" value="DUF2007"/>
</dbReference>
<gene>
    <name evidence="2" type="ORF">SAMN05421738_110145</name>
</gene>
<accession>A0A1I4Y6U2</accession>
<dbReference type="STRING" id="684065.SAMN05421738_110145"/>
<keyword evidence="3" id="KW-1185">Reference proteome</keyword>
<sequence length="136" mass="15472">MELITLKVFDSPIEAHILRSKLESEDIESFVFDEHSVGINMLYAQAIGGVKLKIRETDSERALSVLEEINNTKYTNDNEELIICPTCGGNDFYTNFKSSKGTKGLISTLTSFLFWVYPIYQKNVLKCKNCDTEIDM</sequence>